<gene>
    <name evidence="2" type="ORF">K0M31_011165</name>
</gene>
<reference evidence="2" key="1">
    <citation type="submission" date="2021-10" db="EMBL/GenBank/DDBJ databases">
        <title>Melipona bicolor Genome sequencing and assembly.</title>
        <authorList>
            <person name="Araujo N.S."/>
            <person name="Arias M.C."/>
        </authorList>
    </citation>
    <scope>NUCLEOTIDE SEQUENCE</scope>
    <source>
        <strain evidence="2">USP_2M_L1-L4_2017</strain>
        <tissue evidence="2">Whole body</tissue>
    </source>
</reference>
<dbReference type="Proteomes" id="UP001177670">
    <property type="component" value="Unassembled WGS sequence"/>
</dbReference>
<feature type="region of interest" description="Disordered" evidence="1">
    <location>
        <begin position="93"/>
        <end position="127"/>
    </location>
</feature>
<dbReference type="AlphaFoldDB" id="A0AA40G910"/>
<evidence type="ECO:0000313" key="2">
    <source>
        <dbReference type="EMBL" id="KAK1133350.1"/>
    </source>
</evidence>
<keyword evidence="3" id="KW-1185">Reference proteome</keyword>
<evidence type="ECO:0000256" key="1">
    <source>
        <dbReference type="SAM" id="MobiDB-lite"/>
    </source>
</evidence>
<proteinExistence type="predicted"/>
<dbReference type="EMBL" id="JAHYIQ010000003">
    <property type="protein sequence ID" value="KAK1133350.1"/>
    <property type="molecule type" value="Genomic_DNA"/>
</dbReference>
<evidence type="ECO:0000313" key="3">
    <source>
        <dbReference type="Proteomes" id="UP001177670"/>
    </source>
</evidence>
<organism evidence="2 3">
    <name type="scientific">Melipona bicolor</name>
    <dbReference type="NCBI Taxonomy" id="60889"/>
    <lineage>
        <taxon>Eukaryota</taxon>
        <taxon>Metazoa</taxon>
        <taxon>Ecdysozoa</taxon>
        <taxon>Arthropoda</taxon>
        <taxon>Hexapoda</taxon>
        <taxon>Insecta</taxon>
        <taxon>Pterygota</taxon>
        <taxon>Neoptera</taxon>
        <taxon>Endopterygota</taxon>
        <taxon>Hymenoptera</taxon>
        <taxon>Apocrita</taxon>
        <taxon>Aculeata</taxon>
        <taxon>Apoidea</taxon>
        <taxon>Anthophila</taxon>
        <taxon>Apidae</taxon>
        <taxon>Melipona</taxon>
    </lineage>
</organism>
<name>A0AA40G910_9HYME</name>
<comment type="caution">
    <text evidence="2">The sequence shown here is derived from an EMBL/GenBank/DDBJ whole genome shotgun (WGS) entry which is preliminary data.</text>
</comment>
<sequence>MSQQTINQPGSYMLAPSYSEALLMDPAPDQRTAESQDASIAEMVPSYSEALLYQRAEQDCVVTQEVDEDSNRLATSRECSCPCHAVSSAFEVNAQEEGSRQDEDGGQSNDQQTRELPTETAGMEVHPSSCTLVSETETGKCGSCGKFLVEAQLESSEMSRSENVENPGTSLLREFHNMKRAARTSVIPRDMSEPNLRSRSELMEADTKFLRLNGQSLRNILECEQEEEFGMEDGIGETSRGETRRGGDFRLSLCSLDEANSRPRAAVDASRGAIPKRLAGRSRVIANPMSNEARGLPDSKTYFCLKSILKQNKRRYTLITARELQDFSDREDDDVDRRLQNRSSYHEGCISASKNNAGQRFDLLSRSRESLDGALGRRKKQFLENISIEKCEEGSKRESNR</sequence>
<protein>
    <submittedName>
        <fullName evidence="2">Uncharacterized protein</fullName>
    </submittedName>
</protein>
<accession>A0AA40G910</accession>